<keyword evidence="1" id="KW-0812">Transmembrane</keyword>
<evidence type="ECO:0000256" key="1">
    <source>
        <dbReference type="SAM" id="Phobius"/>
    </source>
</evidence>
<comment type="caution">
    <text evidence="2">The sequence shown here is derived from an EMBL/GenBank/DDBJ whole genome shotgun (WGS) entry which is preliminary data.</text>
</comment>
<dbReference type="PANTHER" id="PTHR41309:SF2">
    <property type="entry name" value="MEMBRANE PROTEIN"/>
    <property type="match status" value="1"/>
</dbReference>
<feature type="transmembrane region" description="Helical" evidence="1">
    <location>
        <begin position="147"/>
        <end position="166"/>
    </location>
</feature>
<feature type="transmembrane region" description="Helical" evidence="1">
    <location>
        <begin position="15"/>
        <end position="33"/>
    </location>
</feature>
<accession>A0A9D2R151</accession>
<feature type="transmembrane region" description="Helical" evidence="1">
    <location>
        <begin position="82"/>
        <end position="102"/>
    </location>
</feature>
<dbReference type="Proteomes" id="UP000823851">
    <property type="component" value="Unassembled WGS sequence"/>
</dbReference>
<dbReference type="EMBL" id="DWUW01000199">
    <property type="protein sequence ID" value="HJD31701.1"/>
    <property type="molecule type" value="Genomic_DNA"/>
</dbReference>
<feature type="transmembrane region" description="Helical" evidence="1">
    <location>
        <begin position="186"/>
        <end position="210"/>
    </location>
</feature>
<protein>
    <submittedName>
        <fullName evidence="2">ABC-2 transporter permease</fullName>
    </submittedName>
</protein>
<name>A0A9D2R151_9FIRM</name>
<dbReference type="PANTHER" id="PTHR41309">
    <property type="entry name" value="MEMBRANE PROTEIN-RELATED"/>
    <property type="match status" value="1"/>
</dbReference>
<organism evidence="2 3">
    <name type="scientific">Candidatus Eisenbergiella stercorigallinarum</name>
    <dbReference type="NCBI Taxonomy" id="2838557"/>
    <lineage>
        <taxon>Bacteria</taxon>
        <taxon>Bacillati</taxon>
        <taxon>Bacillota</taxon>
        <taxon>Clostridia</taxon>
        <taxon>Lachnospirales</taxon>
        <taxon>Lachnospiraceae</taxon>
        <taxon>Eisenbergiella</taxon>
    </lineage>
</organism>
<feature type="transmembrane region" description="Helical" evidence="1">
    <location>
        <begin position="114"/>
        <end position="135"/>
    </location>
</feature>
<dbReference type="InterPro" id="IPR025699">
    <property type="entry name" value="ABC2_memb-like"/>
</dbReference>
<gene>
    <name evidence="2" type="ORF">H9912_07140</name>
</gene>
<keyword evidence="1" id="KW-0472">Membrane</keyword>
<sequence>MKGLLLKDLYMSEKYCRVFLLIVVVFFGMSLMSGPGFFLLAYPCILMGLIPASLISYDEREKWDVYSGTLPCSRRQLVSCKYLVGLIGELPVICITTVLYALGLFRMGAFDPRAVLVMAAAFLLLGLIGPAATLPFMFRFGAEKGRIAYFAVIILLCGGSAAFGSIQVSGVGENALATGIVMPQTGVSLFLAVLAVLFYAVSWRLSIVFYKKREL</sequence>
<evidence type="ECO:0000313" key="2">
    <source>
        <dbReference type="EMBL" id="HJD31701.1"/>
    </source>
</evidence>
<reference evidence="2" key="2">
    <citation type="submission" date="2021-04" db="EMBL/GenBank/DDBJ databases">
        <authorList>
            <person name="Gilroy R."/>
        </authorList>
    </citation>
    <scope>NUCLEOTIDE SEQUENCE</scope>
    <source>
        <strain evidence="2">ChiHjej8B7-25341</strain>
    </source>
</reference>
<dbReference type="Pfam" id="PF13346">
    <property type="entry name" value="ABC2_membrane_5"/>
    <property type="match status" value="1"/>
</dbReference>
<dbReference type="AlphaFoldDB" id="A0A9D2R151"/>
<keyword evidence="1" id="KW-1133">Transmembrane helix</keyword>
<reference evidence="2" key="1">
    <citation type="journal article" date="2021" name="PeerJ">
        <title>Extensive microbial diversity within the chicken gut microbiome revealed by metagenomics and culture.</title>
        <authorList>
            <person name="Gilroy R."/>
            <person name="Ravi A."/>
            <person name="Getino M."/>
            <person name="Pursley I."/>
            <person name="Horton D.L."/>
            <person name="Alikhan N.F."/>
            <person name="Baker D."/>
            <person name="Gharbi K."/>
            <person name="Hall N."/>
            <person name="Watson M."/>
            <person name="Adriaenssens E.M."/>
            <person name="Foster-Nyarko E."/>
            <person name="Jarju S."/>
            <person name="Secka A."/>
            <person name="Antonio M."/>
            <person name="Oren A."/>
            <person name="Chaudhuri R.R."/>
            <person name="La Ragione R."/>
            <person name="Hildebrand F."/>
            <person name="Pallen M.J."/>
        </authorList>
    </citation>
    <scope>NUCLEOTIDE SEQUENCE</scope>
    <source>
        <strain evidence="2">ChiHjej8B7-25341</strain>
    </source>
</reference>
<evidence type="ECO:0000313" key="3">
    <source>
        <dbReference type="Proteomes" id="UP000823851"/>
    </source>
</evidence>
<proteinExistence type="predicted"/>